<dbReference type="EMBL" id="CP073721">
    <property type="protein sequence ID" value="UWZ33919.1"/>
    <property type="molecule type" value="Genomic_DNA"/>
</dbReference>
<accession>A0ABY5YWZ3</accession>
<dbReference type="Proteomes" id="UP001058271">
    <property type="component" value="Chromosome"/>
</dbReference>
<proteinExistence type="predicted"/>
<dbReference type="RefSeq" id="WP_260723199.1">
    <property type="nucleotide sequence ID" value="NZ_BAAABS010000017.1"/>
</dbReference>
<evidence type="ECO:0000313" key="1">
    <source>
        <dbReference type="EMBL" id="UWZ33919.1"/>
    </source>
</evidence>
<reference evidence="1" key="1">
    <citation type="submission" date="2021-04" db="EMBL/GenBank/DDBJ databases">
        <title>Biosynthetic gene clusters of Dactylosporangioum roseum.</title>
        <authorList>
            <person name="Hartkoorn R.C."/>
            <person name="Beaudoing E."/>
            <person name="Hot D."/>
            <person name="Moureu S."/>
        </authorList>
    </citation>
    <scope>NUCLEOTIDE SEQUENCE</scope>
    <source>
        <strain evidence="1">NRRL B-16295</strain>
    </source>
</reference>
<evidence type="ECO:0000313" key="2">
    <source>
        <dbReference type="Proteomes" id="UP001058271"/>
    </source>
</evidence>
<sequence length="70" mass="7496">MTAYAVRPARPAQVTAASWLRLAAATARRRLVPRRTPPPAPVWPVDLAAAPWPVPSMRCPDLPATALGDT</sequence>
<name>A0ABY5YWZ3_9ACTN</name>
<organism evidence="1 2">
    <name type="scientific">Dactylosporangium roseum</name>
    <dbReference type="NCBI Taxonomy" id="47989"/>
    <lineage>
        <taxon>Bacteria</taxon>
        <taxon>Bacillati</taxon>
        <taxon>Actinomycetota</taxon>
        <taxon>Actinomycetes</taxon>
        <taxon>Micromonosporales</taxon>
        <taxon>Micromonosporaceae</taxon>
        <taxon>Dactylosporangium</taxon>
    </lineage>
</organism>
<keyword evidence="2" id="KW-1185">Reference proteome</keyword>
<protein>
    <submittedName>
        <fullName evidence="1">Uncharacterized protein</fullName>
    </submittedName>
</protein>
<gene>
    <name evidence="1" type="ORF">Drose_21885</name>
</gene>